<dbReference type="AlphaFoldDB" id="A0A1G7PRX5"/>
<keyword evidence="6 7" id="KW-0998">Cell outer membrane</keyword>
<evidence type="ECO:0000256" key="3">
    <source>
        <dbReference type="ARBA" id="ARBA00022452"/>
    </source>
</evidence>
<dbReference type="EMBL" id="FNAN01000013">
    <property type="protein sequence ID" value="SDF88170.1"/>
    <property type="molecule type" value="Genomic_DNA"/>
</dbReference>
<dbReference type="InterPro" id="IPR039426">
    <property type="entry name" value="TonB-dep_rcpt-like"/>
</dbReference>
<dbReference type="Gene3D" id="2.60.40.1120">
    <property type="entry name" value="Carboxypeptidase-like, regulatory domain"/>
    <property type="match status" value="1"/>
</dbReference>
<sequence>MQKKILLNLSLCRCALWLLLMGCLAGGNAWGQQSRKISGKVTDEKNEPLPGVNVQLKGTTTGSSTDAGGNYTINAGGDDARLIFSFIGYKSQEVPVGNGSVVDVKLAADISVLNEVVVVGYGTQSRETVTTSIAKLDTRVMQNVTYANPASALQGTIPGLRVQSTSGQPGERPRVILRGGTSINNPNGSTPLYVVDGVIRGDMDHINPADIESIQVLKDAASTSIYGSRASNGVIIVETKSGKSGRMQVSYNYNLTSSKVGKLYELADAKDFIKFMRLGIAASGVKAPSTLAFLTQANAGGTGNDLTNKTAFTTMYLSADNEHLLGLPADQWGARWETAPDPLDASKTLIFKGTDFQKTIFRTAYTHDHNLSVSGGSEKVRYSMGVGYLNAQGISINTDYQRVTLNVNGDAQVTKNLNFFSRINYANVDDNQVPDVGIVFKNNINTAQTSKYQFEDGSLAPGRLFTNGNPAYYISRYDAKRRRDNYMFVVGGKWEIVPGLTFRPQVSLINNNFARRSFLKSYLDGPLVLNQNREATFGETNLVQRQADAVLNYVKSVGSLHHFEGTLGYSYFKAMTRDVTAVGRNAASDLIPTLNASATPWSVTGTESEQLLYGYFGRINYNFDQKYLLSVNARIDGASNLGAEYKWGFFPGVSLGWNLHREDFWKGMPQAVNSLKLRGSYGVNGNISGLGNYQAQGAYDVGSRYYGDAAIYNSALANPALQWERSKTLNFGFDLGLFNNRISGVFDIYRRVTDNLLTDLALPRTTGFTSILTNLGSLENKGLEFELNASILSPQSEFQWTASLNASYVKMKILELPDNGIEHNRIGGVNIWDPSANAYAWKGGLQEDGRIGDMFAYKQLSIYATDEQAAAGPKDMLVVGTDKTKHGGDVNWQDTDGNGIIDDKDRIYMGNPYPRWTGGFTNRLNYKGFGLTVRMDYTLGHMIYNETRARVLGNFSGQNAISKAVTRSWQKQGDVTDIPRYYWADQNQQSNLYRGNSYYYEKGDFLCLREISLSYNFPQSVVGKRISSLRLHVTANNLKYFTKFTGLNPEEGGTDNGRYPMPRNFIFGVQFVPAF</sequence>
<name>A0A1G7PRX5_9BACT</name>
<dbReference type="Pfam" id="PF13715">
    <property type="entry name" value="CarbopepD_reg_2"/>
    <property type="match status" value="1"/>
</dbReference>
<dbReference type="InterPro" id="IPR036942">
    <property type="entry name" value="Beta-barrel_TonB_sf"/>
</dbReference>
<dbReference type="SUPFAM" id="SSF56935">
    <property type="entry name" value="Porins"/>
    <property type="match status" value="1"/>
</dbReference>
<organism evidence="10 11">
    <name type="scientific">Dyadobacter soli</name>
    <dbReference type="NCBI Taxonomy" id="659014"/>
    <lineage>
        <taxon>Bacteria</taxon>
        <taxon>Pseudomonadati</taxon>
        <taxon>Bacteroidota</taxon>
        <taxon>Cytophagia</taxon>
        <taxon>Cytophagales</taxon>
        <taxon>Spirosomataceae</taxon>
        <taxon>Dyadobacter</taxon>
    </lineage>
</organism>
<dbReference type="PROSITE" id="PS52016">
    <property type="entry name" value="TONB_DEPENDENT_REC_3"/>
    <property type="match status" value="1"/>
</dbReference>
<dbReference type="InterPro" id="IPR023996">
    <property type="entry name" value="TonB-dep_OMP_SusC/RagA"/>
</dbReference>
<dbReference type="InterPro" id="IPR008969">
    <property type="entry name" value="CarboxyPept-like_regulatory"/>
</dbReference>
<evidence type="ECO:0000256" key="4">
    <source>
        <dbReference type="ARBA" id="ARBA00022692"/>
    </source>
</evidence>
<dbReference type="InterPro" id="IPR012910">
    <property type="entry name" value="Plug_dom"/>
</dbReference>
<feature type="chain" id="PRO_5011764067" evidence="8">
    <location>
        <begin position="32"/>
        <end position="1075"/>
    </location>
</feature>
<evidence type="ECO:0000313" key="11">
    <source>
        <dbReference type="Proteomes" id="UP000198748"/>
    </source>
</evidence>
<reference evidence="11" key="1">
    <citation type="submission" date="2016-10" db="EMBL/GenBank/DDBJ databases">
        <authorList>
            <person name="Varghese N."/>
            <person name="Submissions S."/>
        </authorList>
    </citation>
    <scope>NUCLEOTIDE SEQUENCE [LARGE SCALE GENOMIC DNA]</scope>
    <source>
        <strain evidence="11">DSM 25329</strain>
    </source>
</reference>
<comment type="similarity">
    <text evidence="7">Belongs to the TonB-dependent receptor family.</text>
</comment>
<evidence type="ECO:0000313" key="10">
    <source>
        <dbReference type="EMBL" id="SDF88170.1"/>
    </source>
</evidence>
<evidence type="ECO:0000256" key="6">
    <source>
        <dbReference type="ARBA" id="ARBA00023237"/>
    </source>
</evidence>
<keyword evidence="5 7" id="KW-0472">Membrane</keyword>
<feature type="domain" description="TonB-dependent receptor plug" evidence="9">
    <location>
        <begin position="127"/>
        <end position="234"/>
    </location>
</feature>
<evidence type="ECO:0000256" key="7">
    <source>
        <dbReference type="PROSITE-ProRule" id="PRU01360"/>
    </source>
</evidence>
<comment type="subcellular location">
    <subcellularLocation>
        <location evidence="1 7">Cell outer membrane</location>
        <topology evidence="1 7">Multi-pass membrane protein</topology>
    </subcellularLocation>
</comment>
<dbReference type="SUPFAM" id="SSF49464">
    <property type="entry name" value="Carboxypeptidase regulatory domain-like"/>
    <property type="match status" value="1"/>
</dbReference>
<dbReference type="NCBIfam" id="TIGR04057">
    <property type="entry name" value="SusC_RagA_signa"/>
    <property type="match status" value="1"/>
</dbReference>
<keyword evidence="2 7" id="KW-0813">Transport</keyword>
<evidence type="ECO:0000256" key="8">
    <source>
        <dbReference type="SAM" id="SignalP"/>
    </source>
</evidence>
<dbReference type="Proteomes" id="UP000198748">
    <property type="component" value="Unassembled WGS sequence"/>
</dbReference>
<keyword evidence="4 7" id="KW-0812">Transmembrane</keyword>
<dbReference type="STRING" id="659014.SAMN04487996_11384"/>
<accession>A0A1G7PRX5</accession>
<dbReference type="Gene3D" id="2.170.130.10">
    <property type="entry name" value="TonB-dependent receptor, plug domain"/>
    <property type="match status" value="1"/>
</dbReference>
<dbReference type="InterPro" id="IPR023997">
    <property type="entry name" value="TonB-dep_OMP_SusC/RagA_CS"/>
</dbReference>
<dbReference type="Pfam" id="PF07715">
    <property type="entry name" value="Plug"/>
    <property type="match status" value="1"/>
</dbReference>
<keyword evidence="3 7" id="KW-1134">Transmembrane beta strand</keyword>
<dbReference type="Gene3D" id="2.40.170.20">
    <property type="entry name" value="TonB-dependent receptor, beta-barrel domain"/>
    <property type="match status" value="1"/>
</dbReference>
<evidence type="ECO:0000256" key="2">
    <source>
        <dbReference type="ARBA" id="ARBA00022448"/>
    </source>
</evidence>
<protein>
    <submittedName>
        <fullName evidence="10">TonB-linked outer membrane protein, SusC/RagA family</fullName>
    </submittedName>
</protein>
<evidence type="ECO:0000256" key="5">
    <source>
        <dbReference type="ARBA" id="ARBA00023136"/>
    </source>
</evidence>
<keyword evidence="8" id="KW-0732">Signal</keyword>
<dbReference type="GO" id="GO:0009279">
    <property type="term" value="C:cell outer membrane"/>
    <property type="evidence" value="ECO:0007669"/>
    <property type="project" value="UniProtKB-SubCell"/>
</dbReference>
<dbReference type="NCBIfam" id="TIGR04056">
    <property type="entry name" value="OMP_RagA_SusC"/>
    <property type="match status" value="1"/>
</dbReference>
<dbReference type="OrthoDB" id="9768177at2"/>
<dbReference type="InterPro" id="IPR037066">
    <property type="entry name" value="Plug_dom_sf"/>
</dbReference>
<keyword evidence="11" id="KW-1185">Reference proteome</keyword>
<feature type="signal peptide" evidence="8">
    <location>
        <begin position="1"/>
        <end position="31"/>
    </location>
</feature>
<evidence type="ECO:0000256" key="1">
    <source>
        <dbReference type="ARBA" id="ARBA00004571"/>
    </source>
</evidence>
<evidence type="ECO:0000259" key="9">
    <source>
        <dbReference type="Pfam" id="PF07715"/>
    </source>
</evidence>
<proteinExistence type="inferred from homology"/>
<gene>
    <name evidence="10" type="ORF">SAMN04487996_11384</name>
</gene>